<dbReference type="AlphaFoldDB" id="A0AAV4PG71"/>
<keyword evidence="3" id="KW-1185">Reference proteome</keyword>
<evidence type="ECO:0000313" key="2">
    <source>
        <dbReference type="EMBL" id="GIX95423.1"/>
    </source>
</evidence>
<reference evidence="2 3" key="1">
    <citation type="submission" date="2021-06" db="EMBL/GenBank/DDBJ databases">
        <title>Caerostris darwini draft genome.</title>
        <authorList>
            <person name="Kono N."/>
            <person name="Arakawa K."/>
        </authorList>
    </citation>
    <scope>NUCLEOTIDE SEQUENCE [LARGE SCALE GENOMIC DNA]</scope>
</reference>
<dbReference type="Proteomes" id="UP001054837">
    <property type="component" value="Unassembled WGS sequence"/>
</dbReference>
<sequence>MSTDTFQLTSGGRSLGAPHVTGKTDYAEEKSSKDNDIYRHNYLEIKDMNEKCCNYVQKHQNSISSSEVLHNHIYTIRVAGNYPHIHYVFSFRKNLISSVYVQKLQIQPCVGFPVSNVRSVLPQHLKSRPSLNSCATDSGPFQFTGAESSRKQERGQNFDSCYFSVSYDDENVFRKERLKVK</sequence>
<organism evidence="2 3">
    <name type="scientific">Caerostris darwini</name>
    <dbReference type="NCBI Taxonomy" id="1538125"/>
    <lineage>
        <taxon>Eukaryota</taxon>
        <taxon>Metazoa</taxon>
        <taxon>Ecdysozoa</taxon>
        <taxon>Arthropoda</taxon>
        <taxon>Chelicerata</taxon>
        <taxon>Arachnida</taxon>
        <taxon>Araneae</taxon>
        <taxon>Araneomorphae</taxon>
        <taxon>Entelegynae</taxon>
        <taxon>Araneoidea</taxon>
        <taxon>Araneidae</taxon>
        <taxon>Caerostris</taxon>
    </lineage>
</organism>
<protein>
    <submittedName>
        <fullName evidence="2">Uncharacterized protein</fullName>
    </submittedName>
</protein>
<name>A0AAV4PG71_9ARAC</name>
<proteinExistence type="predicted"/>
<dbReference type="EMBL" id="BPLQ01002737">
    <property type="protein sequence ID" value="GIX95423.1"/>
    <property type="molecule type" value="Genomic_DNA"/>
</dbReference>
<gene>
    <name evidence="2" type="ORF">CDAR_174531</name>
</gene>
<accession>A0AAV4PG71</accession>
<evidence type="ECO:0000313" key="3">
    <source>
        <dbReference type="Proteomes" id="UP001054837"/>
    </source>
</evidence>
<feature type="compositionally biased region" description="Polar residues" evidence="1">
    <location>
        <begin position="1"/>
        <end position="12"/>
    </location>
</feature>
<feature type="region of interest" description="Disordered" evidence="1">
    <location>
        <begin position="1"/>
        <end position="28"/>
    </location>
</feature>
<comment type="caution">
    <text evidence="2">The sequence shown here is derived from an EMBL/GenBank/DDBJ whole genome shotgun (WGS) entry which is preliminary data.</text>
</comment>
<evidence type="ECO:0000256" key="1">
    <source>
        <dbReference type="SAM" id="MobiDB-lite"/>
    </source>
</evidence>